<reference evidence="5 6" key="1">
    <citation type="submission" date="2019-12" db="EMBL/GenBank/DDBJ databases">
        <authorList>
            <person name="Alioto T."/>
            <person name="Alioto T."/>
            <person name="Gomez Garrido J."/>
        </authorList>
    </citation>
    <scope>NUCLEOTIDE SEQUENCE [LARGE SCALE GENOMIC DNA]</scope>
</reference>
<keyword evidence="1" id="KW-0240">DNA-directed RNA polymerase</keyword>
<keyword evidence="3" id="KW-0548">Nucleotidyltransferase</keyword>
<dbReference type="Gramene" id="OE9A042632T1">
    <property type="protein sequence ID" value="OE9A042632C1"/>
    <property type="gene ID" value="OE9A042632"/>
</dbReference>
<evidence type="ECO:0000313" key="5">
    <source>
        <dbReference type="EMBL" id="CAA3021340.1"/>
    </source>
</evidence>
<accession>A0A8S0UMD6</accession>
<dbReference type="AlphaFoldDB" id="A0A8S0UMD6"/>
<dbReference type="InterPro" id="IPR050254">
    <property type="entry name" value="RNA_pol_beta''_euk"/>
</dbReference>
<keyword evidence="4" id="KW-0804">Transcription</keyword>
<keyword evidence="2" id="KW-0808">Transferase</keyword>
<sequence length="313" mass="35736">MDFNEDLVHPTRTRHGYPAFLCSIDLHVTIESEDILHNVNIPSKSVGAENPSLSLLCYWGDDGNYCRSRNGDGARTLFRDVFAGIDPDLDAQLSPYLREKHEKNGSNGTIPPSPWNSNIVSGPMGQGTVSDFFHFIDFVWILLFFRKIGRRRAFFDGSLLFPLFFTTQGFDAFRNQEISISAGAIREQLPDLDLQIILDNLLVEWKELGKEGPTGNEWEDRKVGKRKNLLVRRMELAKHFIQTNIEPEWMVLCLLPILPPELRPIIQIDWGKLMSSDMISMLNKLLLPQGPMTVLVVRDVVRTSKRSKWIGLE</sequence>
<protein>
    <submittedName>
        <fullName evidence="5">RNA polymerase beta chain (Chloroplast)</fullName>
    </submittedName>
</protein>
<dbReference type="GO" id="GO:0016779">
    <property type="term" value="F:nucleotidyltransferase activity"/>
    <property type="evidence" value="ECO:0007669"/>
    <property type="project" value="UniProtKB-KW"/>
</dbReference>
<dbReference type="OrthoDB" id="725702at2759"/>
<comment type="caution">
    <text evidence="5">The sequence shown here is derived from an EMBL/GenBank/DDBJ whole genome shotgun (WGS) entry which is preliminary data.</text>
</comment>
<dbReference type="PANTHER" id="PTHR34995:SF1">
    <property type="entry name" value="DNA-DIRECTED RNA POLYMERASE SUBUNIT BETA"/>
    <property type="match status" value="1"/>
</dbReference>
<evidence type="ECO:0000256" key="2">
    <source>
        <dbReference type="ARBA" id="ARBA00022679"/>
    </source>
</evidence>
<keyword evidence="6" id="KW-1185">Reference proteome</keyword>
<evidence type="ECO:0000256" key="1">
    <source>
        <dbReference type="ARBA" id="ARBA00022478"/>
    </source>
</evidence>
<proteinExistence type="predicted"/>
<dbReference type="Proteomes" id="UP000594638">
    <property type="component" value="Unassembled WGS sequence"/>
</dbReference>
<evidence type="ECO:0000256" key="3">
    <source>
        <dbReference type="ARBA" id="ARBA00022695"/>
    </source>
</evidence>
<dbReference type="EMBL" id="CACTIH010009052">
    <property type="protein sequence ID" value="CAA3021340.1"/>
    <property type="molecule type" value="Genomic_DNA"/>
</dbReference>
<name>A0A8S0UMD6_OLEEU</name>
<dbReference type="PANTHER" id="PTHR34995">
    <property type="entry name" value="DNA-DIRECTED RNA POLYMERASE SUBUNIT BETA"/>
    <property type="match status" value="1"/>
</dbReference>
<gene>
    <name evidence="5" type="ORF">OLEA9_A042632</name>
</gene>
<evidence type="ECO:0000313" key="6">
    <source>
        <dbReference type="Proteomes" id="UP000594638"/>
    </source>
</evidence>
<evidence type="ECO:0000256" key="4">
    <source>
        <dbReference type="ARBA" id="ARBA00023163"/>
    </source>
</evidence>
<dbReference type="SUPFAM" id="SSF64484">
    <property type="entry name" value="beta and beta-prime subunits of DNA dependent RNA-polymerase"/>
    <property type="match status" value="1"/>
</dbReference>
<dbReference type="GO" id="GO:0000428">
    <property type="term" value="C:DNA-directed RNA polymerase complex"/>
    <property type="evidence" value="ECO:0007669"/>
    <property type="project" value="UniProtKB-KW"/>
</dbReference>
<organism evidence="5 6">
    <name type="scientific">Olea europaea subsp. europaea</name>
    <dbReference type="NCBI Taxonomy" id="158383"/>
    <lineage>
        <taxon>Eukaryota</taxon>
        <taxon>Viridiplantae</taxon>
        <taxon>Streptophyta</taxon>
        <taxon>Embryophyta</taxon>
        <taxon>Tracheophyta</taxon>
        <taxon>Spermatophyta</taxon>
        <taxon>Magnoliopsida</taxon>
        <taxon>eudicotyledons</taxon>
        <taxon>Gunneridae</taxon>
        <taxon>Pentapetalae</taxon>
        <taxon>asterids</taxon>
        <taxon>lamiids</taxon>
        <taxon>Lamiales</taxon>
        <taxon>Oleaceae</taxon>
        <taxon>Oleeae</taxon>
        <taxon>Olea</taxon>
    </lineage>
</organism>